<gene>
    <name evidence="1" type="ORF">RM190_00560</name>
</gene>
<accession>A0ABU3E7Z3</accession>
<organism evidence="1 2">
    <name type="scientific">Paracoccus broussonetiae</name>
    <dbReference type="NCBI Taxonomy" id="3075834"/>
    <lineage>
        <taxon>Bacteria</taxon>
        <taxon>Pseudomonadati</taxon>
        <taxon>Pseudomonadota</taxon>
        <taxon>Alphaproteobacteria</taxon>
        <taxon>Rhodobacterales</taxon>
        <taxon>Paracoccaceae</taxon>
        <taxon>Paracoccus</taxon>
    </lineage>
</organism>
<evidence type="ECO:0000313" key="2">
    <source>
        <dbReference type="Proteomes" id="UP001251085"/>
    </source>
</evidence>
<dbReference type="RefSeq" id="WP_311757437.1">
    <property type="nucleotide sequence ID" value="NZ_JAVRQI010000001.1"/>
</dbReference>
<protein>
    <recommendedName>
        <fullName evidence="3">Tyr recombinase domain-containing protein</fullName>
    </recommendedName>
</protein>
<proteinExistence type="predicted"/>
<dbReference type="EMBL" id="JAVRQI010000001">
    <property type="protein sequence ID" value="MDT1060324.1"/>
    <property type="molecule type" value="Genomic_DNA"/>
</dbReference>
<keyword evidence="2" id="KW-1185">Reference proteome</keyword>
<evidence type="ECO:0000313" key="1">
    <source>
        <dbReference type="EMBL" id="MDT1060324.1"/>
    </source>
</evidence>
<name>A0ABU3E7Z3_9RHOB</name>
<reference evidence="2" key="1">
    <citation type="submission" date="2023-07" db="EMBL/GenBank/DDBJ databases">
        <title>Characterization of two Paracoccaceae strains isolated from Phycosphere and proposal of Xinfangfangia lacusdiani sp. nov.</title>
        <authorList>
            <person name="Deng Y."/>
            <person name="Zhang Y.Q."/>
        </authorList>
    </citation>
    <scope>NUCLEOTIDE SEQUENCE [LARGE SCALE GENOMIC DNA]</scope>
    <source>
        <strain evidence="2">CPCC 101403</strain>
    </source>
</reference>
<evidence type="ECO:0008006" key="3">
    <source>
        <dbReference type="Google" id="ProtNLM"/>
    </source>
</evidence>
<dbReference type="Proteomes" id="UP001251085">
    <property type="component" value="Unassembled WGS sequence"/>
</dbReference>
<comment type="caution">
    <text evidence="1">The sequence shown here is derived from an EMBL/GenBank/DDBJ whole genome shotgun (WGS) entry which is preliminary data.</text>
</comment>
<sequence>MDAMLALALELGIRPSELGGWRWVEVAALFEHRAAMAERQDRRSPGNILDMPADQIVAAMGAKR</sequence>